<dbReference type="Proteomes" id="UP001370490">
    <property type="component" value="Unassembled WGS sequence"/>
</dbReference>
<organism evidence="5 6">
    <name type="scientific">Dillenia turbinata</name>
    <dbReference type="NCBI Taxonomy" id="194707"/>
    <lineage>
        <taxon>Eukaryota</taxon>
        <taxon>Viridiplantae</taxon>
        <taxon>Streptophyta</taxon>
        <taxon>Embryophyta</taxon>
        <taxon>Tracheophyta</taxon>
        <taxon>Spermatophyta</taxon>
        <taxon>Magnoliopsida</taxon>
        <taxon>eudicotyledons</taxon>
        <taxon>Gunneridae</taxon>
        <taxon>Pentapetalae</taxon>
        <taxon>Dilleniales</taxon>
        <taxon>Dilleniaceae</taxon>
        <taxon>Dillenia</taxon>
    </lineage>
</organism>
<comment type="subunit">
    <text evidence="4">Component of the large ribosomal subunit.</text>
</comment>
<keyword evidence="2 4" id="KW-0687">Ribonucleoprotein</keyword>
<name>A0AAN8VPX5_9MAGN</name>
<comment type="similarity">
    <text evidence="3 4">Belongs to the eukaryotic ribosomal protein eS32 family.</text>
</comment>
<comment type="caution">
    <text evidence="5">The sequence shown here is derived from an EMBL/GenBank/DDBJ whole genome shotgun (WGS) entry which is preliminary data.</text>
</comment>
<dbReference type="GO" id="GO:1990904">
    <property type="term" value="C:ribonucleoprotein complex"/>
    <property type="evidence" value="ECO:0007669"/>
    <property type="project" value="UniProtKB-KW"/>
</dbReference>
<sequence>MRAKDLILIWGYFVTDGQWKKKRMRRLKRKRRKMRQRSNFMKFAFHVYCIICQIPLLVFHSSEQRRDCDLENNSIISGILRTALDPASCFDGRGGGGGGCAEVCNILLAFFSASKGEVIVGLGGGFGILVSLSFSWSDSGESDMGINFSSAAFCSGGNELDEASDSYLSLRSDAKVNALEYVGNGRANTERTPRERCLY</sequence>
<evidence type="ECO:0000256" key="4">
    <source>
        <dbReference type="RuleBase" id="RU368055"/>
    </source>
</evidence>
<dbReference type="GO" id="GO:0005840">
    <property type="term" value="C:ribosome"/>
    <property type="evidence" value="ECO:0007669"/>
    <property type="project" value="UniProtKB-KW"/>
</dbReference>
<proteinExistence type="inferred from homology"/>
<evidence type="ECO:0000313" key="6">
    <source>
        <dbReference type="Proteomes" id="UP001370490"/>
    </source>
</evidence>
<accession>A0AAN8VPX5</accession>
<keyword evidence="6" id="KW-1185">Reference proteome</keyword>
<evidence type="ECO:0000256" key="3">
    <source>
        <dbReference type="ARBA" id="ARBA00043969"/>
    </source>
</evidence>
<keyword evidence="1 4" id="KW-0689">Ribosomal protein</keyword>
<evidence type="ECO:0000313" key="5">
    <source>
        <dbReference type="EMBL" id="KAK6935704.1"/>
    </source>
</evidence>
<protein>
    <recommendedName>
        <fullName evidence="4">60S ribosomal protein L41</fullName>
    </recommendedName>
</protein>
<dbReference type="EMBL" id="JBAMMX010000007">
    <property type="protein sequence ID" value="KAK6935704.1"/>
    <property type="molecule type" value="Genomic_DNA"/>
</dbReference>
<dbReference type="InterPro" id="IPR007836">
    <property type="entry name" value="Ribosomal_eS32"/>
</dbReference>
<dbReference type="Pfam" id="PF05162">
    <property type="entry name" value="Ribosomal_L41"/>
    <property type="match status" value="1"/>
</dbReference>
<evidence type="ECO:0000256" key="2">
    <source>
        <dbReference type="ARBA" id="ARBA00023274"/>
    </source>
</evidence>
<evidence type="ECO:0000256" key="1">
    <source>
        <dbReference type="ARBA" id="ARBA00022980"/>
    </source>
</evidence>
<dbReference type="AlphaFoldDB" id="A0AAN8VPX5"/>
<dbReference type="GO" id="GO:0006412">
    <property type="term" value="P:translation"/>
    <property type="evidence" value="ECO:0007669"/>
    <property type="project" value="InterPro"/>
</dbReference>
<dbReference type="GO" id="GO:0003735">
    <property type="term" value="F:structural constituent of ribosome"/>
    <property type="evidence" value="ECO:0007669"/>
    <property type="project" value="UniProtKB-UniRule"/>
</dbReference>
<gene>
    <name evidence="5" type="ORF">RJ641_032734</name>
</gene>
<reference evidence="5 6" key="1">
    <citation type="submission" date="2023-12" db="EMBL/GenBank/DDBJ databases">
        <title>A high-quality genome assembly for Dillenia turbinata (Dilleniales).</title>
        <authorList>
            <person name="Chanderbali A."/>
        </authorList>
    </citation>
    <scope>NUCLEOTIDE SEQUENCE [LARGE SCALE GENOMIC DNA]</scope>
    <source>
        <strain evidence="5">LSX21</strain>
        <tissue evidence="5">Leaf</tissue>
    </source>
</reference>